<protein>
    <recommendedName>
        <fullName evidence="3">HEAT repeat domain-containing protein</fullName>
    </recommendedName>
</protein>
<sequence length="374" mass="40537">MSVDHRYGVKRGFLSDLAAKVKLAFSLFGGSRDQQQIQIAKDEPSPLSIEEKIALARSINASENELDLLARDVQCEVRCHAAQNPKCPTMTLATIAKDKSKDVRLSVAVNPNVHVTLLTEMLISESDMQVQSTIYKAIQAQDPYRFIRSDLAGKTNIPGSILTLLSADHDHGIREWAAAHPNCPGDILSLLGADHINGVRESAAAHPNCPSDTMLTLSTDHYWGVRVAVAANPICSASILSSISNDHNEDVRAMAAGNPNCPTLSLIRLANDVDSETRSNAQNTLCSKTKDFWVKAVDDGLSLSSVLENCFMYANNRFVNTAVGDALLAAGLSNVYQLIQSAELTIQVKQSADITKNPDPLPLIGAPRVRNLRM</sequence>
<dbReference type="InterPro" id="IPR016024">
    <property type="entry name" value="ARM-type_fold"/>
</dbReference>
<dbReference type="Proteomes" id="UP000309618">
    <property type="component" value="Unassembled WGS sequence"/>
</dbReference>
<evidence type="ECO:0008006" key="3">
    <source>
        <dbReference type="Google" id="ProtNLM"/>
    </source>
</evidence>
<comment type="caution">
    <text evidence="1">The sequence shown here is derived from an EMBL/GenBank/DDBJ whole genome shotgun (WGS) entry which is preliminary data.</text>
</comment>
<dbReference type="RefSeq" id="WP_136501825.1">
    <property type="nucleotide sequence ID" value="NZ_SSUX01000008.1"/>
</dbReference>
<evidence type="ECO:0000313" key="1">
    <source>
        <dbReference type="EMBL" id="THJ45002.1"/>
    </source>
</evidence>
<gene>
    <name evidence="1" type="ORF">E8Q35_12500</name>
</gene>
<proteinExistence type="predicted"/>
<dbReference type="AlphaFoldDB" id="A0A4V3Z011"/>
<name>A0A4V3Z011_AERVE</name>
<dbReference type="InterPro" id="IPR011989">
    <property type="entry name" value="ARM-like"/>
</dbReference>
<dbReference type="SUPFAM" id="SSF48371">
    <property type="entry name" value="ARM repeat"/>
    <property type="match status" value="1"/>
</dbReference>
<dbReference type="EMBL" id="SSUX01000008">
    <property type="protein sequence ID" value="THJ45002.1"/>
    <property type="molecule type" value="Genomic_DNA"/>
</dbReference>
<dbReference type="Gene3D" id="1.25.10.10">
    <property type="entry name" value="Leucine-rich Repeat Variant"/>
    <property type="match status" value="2"/>
</dbReference>
<evidence type="ECO:0000313" key="2">
    <source>
        <dbReference type="Proteomes" id="UP000309618"/>
    </source>
</evidence>
<organism evidence="1 2">
    <name type="scientific">Aeromonas veronii</name>
    <dbReference type="NCBI Taxonomy" id="654"/>
    <lineage>
        <taxon>Bacteria</taxon>
        <taxon>Pseudomonadati</taxon>
        <taxon>Pseudomonadota</taxon>
        <taxon>Gammaproteobacteria</taxon>
        <taxon>Aeromonadales</taxon>
        <taxon>Aeromonadaceae</taxon>
        <taxon>Aeromonas</taxon>
    </lineage>
</organism>
<accession>A0A4V3Z011</accession>
<reference evidence="1 2" key="1">
    <citation type="submission" date="2019-04" db="EMBL/GenBank/DDBJ databases">
        <title>Comparative genomics of Aeromonas veronii strains pathogenic to fish.</title>
        <authorList>
            <person name="Cascarano M.C."/>
            <person name="Smyrli M."/>
            <person name="Katharios P."/>
        </authorList>
    </citation>
    <scope>NUCLEOTIDE SEQUENCE [LARGE SCALE GENOMIC DNA]</scope>
    <source>
        <strain evidence="1 2">XU1</strain>
    </source>
</reference>